<name>A0ABW3RZY3_9BACL</name>
<sequence length="204" mass="23529">MQMLREPICEKLCSDVNHEAFSPQVPVDVEKIKLVMISEALPKELNDYFYAGENASFFKTTQTAFEDAGYIFRSIAELSDTGIYLTTALKCSKQGYLVTADTVKHCSYCLEQELDLFKNVKVIMCMGDVAIKSINYIYKRKFGEKVIPSGSTYKIRNQEFLYRGIRFYPSYTQTGDSFNIEKSKRKMIAEDIRNAMQFVRREEA</sequence>
<dbReference type="Proteomes" id="UP001597262">
    <property type="component" value="Unassembled WGS sequence"/>
</dbReference>
<dbReference type="InterPro" id="IPR005122">
    <property type="entry name" value="Uracil-DNA_glycosylase-like"/>
</dbReference>
<organism evidence="2 3">
    <name type="scientific">Paenibacillus puldeungensis</name>
    <dbReference type="NCBI Taxonomy" id="696536"/>
    <lineage>
        <taxon>Bacteria</taxon>
        <taxon>Bacillati</taxon>
        <taxon>Bacillota</taxon>
        <taxon>Bacilli</taxon>
        <taxon>Bacillales</taxon>
        <taxon>Paenibacillaceae</taxon>
        <taxon>Paenibacillus</taxon>
    </lineage>
</organism>
<dbReference type="SUPFAM" id="SSF52141">
    <property type="entry name" value="Uracil-DNA glycosylase-like"/>
    <property type="match status" value="1"/>
</dbReference>
<dbReference type="Pfam" id="PF03167">
    <property type="entry name" value="UDG"/>
    <property type="match status" value="1"/>
</dbReference>
<accession>A0ABW3RZY3</accession>
<evidence type="ECO:0000259" key="1">
    <source>
        <dbReference type="Pfam" id="PF03167"/>
    </source>
</evidence>
<proteinExistence type="predicted"/>
<protein>
    <submittedName>
        <fullName evidence="2">Uracil-DNA glycosylase family protein</fullName>
    </submittedName>
</protein>
<reference evidence="3" key="1">
    <citation type="journal article" date="2019" name="Int. J. Syst. Evol. Microbiol.">
        <title>The Global Catalogue of Microorganisms (GCM) 10K type strain sequencing project: providing services to taxonomists for standard genome sequencing and annotation.</title>
        <authorList>
            <consortium name="The Broad Institute Genomics Platform"/>
            <consortium name="The Broad Institute Genome Sequencing Center for Infectious Disease"/>
            <person name="Wu L."/>
            <person name="Ma J."/>
        </authorList>
    </citation>
    <scope>NUCLEOTIDE SEQUENCE [LARGE SCALE GENOMIC DNA]</scope>
    <source>
        <strain evidence="3">CCUG 59189</strain>
    </source>
</reference>
<comment type="caution">
    <text evidence="2">The sequence shown here is derived from an EMBL/GenBank/DDBJ whole genome shotgun (WGS) entry which is preliminary data.</text>
</comment>
<gene>
    <name evidence="2" type="ORF">ACFQ3W_17125</name>
</gene>
<evidence type="ECO:0000313" key="2">
    <source>
        <dbReference type="EMBL" id="MFD1178014.1"/>
    </source>
</evidence>
<dbReference type="Gene3D" id="3.40.470.10">
    <property type="entry name" value="Uracil-DNA glycosylase-like domain"/>
    <property type="match status" value="1"/>
</dbReference>
<feature type="domain" description="Uracil-DNA glycosylase-like" evidence="1">
    <location>
        <begin position="60"/>
        <end position="150"/>
    </location>
</feature>
<keyword evidence="3" id="KW-1185">Reference proteome</keyword>
<dbReference type="RefSeq" id="WP_379320460.1">
    <property type="nucleotide sequence ID" value="NZ_JBHTLM010000013.1"/>
</dbReference>
<evidence type="ECO:0000313" key="3">
    <source>
        <dbReference type="Proteomes" id="UP001597262"/>
    </source>
</evidence>
<dbReference type="EMBL" id="JBHTLM010000013">
    <property type="protein sequence ID" value="MFD1178014.1"/>
    <property type="molecule type" value="Genomic_DNA"/>
</dbReference>
<dbReference type="InterPro" id="IPR036895">
    <property type="entry name" value="Uracil-DNA_glycosylase-like_sf"/>
</dbReference>